<dbReference type="Gene3D" id="1.10.10.10">
    <property type="entry name" value="Winged helix-like DNA-binding domain superfamily/Winged helix DNA-binding domain"/>
    <property type="match status" value="1"/>
</dbReference>
<dbReference type="GO" id="GO:0016987">
    <property type="term" value="F:sigma factor activity"/>
    <property type="evidence" value="ECO:0007669"/>
    <property type="project" value="UniProtKB-KW"/>
</dbReference>
<keyword evidence="3" id="KW-0731">Sigma factor</keyword>
<feature type="domain" description="RNA polymerase sigma-70 region 2" evidence="5">
    <location>
        <begin position="28"/>
        <end position="93"/>
    </location>
</feature>
<dbReference type="InterPro" id="IPR039425">
    <property type="entry name" value="RNA_pol_sigma-70-like"/>
</dbReference>
<dbReference type="OrthoDB" id="9785675at2"/>
<dbReference type="CDD" id="cd06171">
    <property type="entry name" value="Sigma70_r4"/>
    <property type="match status" value="1"/>
</dbReference>
<dbReference type="InterPro" id="IPR013324">
    <property type="entry name" value="RNA_pol_sigma_r3/r4-like"/>
</dbReference>
<evidence type="ECO:0000256" key="1">
    <source>
        <dbReference type="ARBA" id="ARBA00010641"/>
    </source>
</evidence>
<comment type="caution">
    <text evidence="7">The sequence shown here is derived from an EMBL/GenBank/DDBJ whole genome shotgun (WGS) entry which is preliminary data.</text>
</comment>
<proteinExistence type="inferred from homology"/>
<dbReference type="InterPro" id="IPR013249">
    <property type="entry name" value="RNA_pol_sigma70_r4_t2"/>
</dbReference>
<sequence>MNDPSCPTQEDLIRLAAAGDQSAFCMLYDQTVDEVAVTVHFLLGDKQARDDVLQEIFLEVYRSLPRFEIGRPFRPWITGIAIRQINNHRRKKWKWFQLFAKQQQYTHTNAAPDFSGDVVRKMDNLLLLEKINQLPYKYREVIILRYLQEYAQDEVAHILQIPVGTVKSRISTALRKLRSKYNKTLHFFTEVEKRHGT</sequence>
<evidence type="ECO:0000256" key="4">
    <source>
        <dbReference type="ARBA" id="ARBA00023163"/>
    </source>
</evidence>
<dbReference type="Proteomes" id="UP000240419">
    <property type="component" value="Unassembled WGS sequence"/>
</dbReference>
<dbReference type="Pfam" id="PF04542">
    <property type="entry name" value="Sigma70_r2"/>
    <property type="match status" value="1"/>
</dbReference>
<dbReference type="GO" id="GO:0006352">
    <property type="term" value="P:DNA-templated transcription initiation"/>
    <property type="evidence" value="ECO:0007669"/>
    <property type="project" value="InterPro"/>
</dbReference>
<dbReference type="RefSeq" id="WP_106838460.1">
    <property type="nucleotide sequence ID" value="NZ_JARMEZ010000020.1"/>
</dbReference>
<feature type="domain" description="RNA polymerase sigma factor 70 region 4 type 2" evidence="6">
    <location>
        <begin position="126"/>
        <end position="177"/>
    </location>
</feature>
<dbReference type="AlphaFoldDB" id="A0A2P7VD99"/>
<evidence type="ECO:0000256" key="2">
    <source>
        <dbReference type="ARBA" id="ARBA00023015"/>
    </source>
</evidence>
<dbReference type="NCBIfam" id="TIGR02937">
    <property type="entry name" value="sigma70-ECF"/>
    <property type="match status" value="1"/>
</dbReference>
<evidence type="ECO:0000313" key="8">
    <source>
        <dbReference type="Proteomes" id="UP000240419"/>
    </source>
</evidence>
<dbReference type="PANTHER" id="PTHR43133:SF60">
    <property type="entry name" value="RNA POLYMERASE SIGMA FACTOR SIGV"/>
    <property type="match status" value="1"/>
</dbReference>
<dbReference type="EMBL" id="PXZM01000012">
    <property type="protein sequence ID" value="PSJ97198.1"/>
    <property type="molecule type" value="Genomic_DNA"/>
</dbReference>
<dbReference type="InterPro" id="IPR014284">
    <property type="entry name" value="RNA_pol_sigma-70_dom"/>
</dbReference>
<name>A0A2P7VD99_9BACL</name>
<keyword evidence="8" id="KW-1185">Reference proteome</keyword>
<evidence type="ECO:0000313" key="7">
    <source>
        <dbReference type="EMBL" id="PSJ97198.1"/>
    </source>
</evidence>
<reference evidence="7 8" key="1">
    <citation type="submission" date="2018-03" db="EMBL/GenBank/DDBJ databases">
        <title>Brevisbacillus phylogenomics.</title>
        <authorList>
            <person name="Dunlap C."/>
        </authorList>
    </citation>
    <scope>NUCLEOTIDE SEQUENCE [LARGE SCALE GENOMIC DNA]</scope>
    <source>
        <strain evidence="7 8">NRRL NRS-1210</strain>
    </source>
</reference>
<dbReference type="SUPFAM" id="SSF88659">
    <property type="entry name" value="Sigma3 and sigma4 domains of RNA polymerase sigma factors"/>
    <property type="match status" value="1"/>
</dbReference>
<dbReference type="InterPro" id="IPR036388">
    <property type="entry name" value="WH-like_DNA-bd_sf"/>
</dbReference>
<dbReference type="GO" id="GO:0003677">
    <property type="term" value="F:DNA binding"/>
    <property type="evidence" value="ECO:0007669"/>
    <property type="project" value="InterPro"/>
</dbReference>
<keyword evidence="4" id="KW-0804">Transcription</keyword>
<dbReference type="NCBIfam" id="NF009195">
    <property type="entry name" value="PRK12543.1"/>
    <property type="match status" value="1"/>
</dbReference>
<evidence type="ECO:0000259" key="6">
    <source>
        <dbReference type="Pfam" id="PF08281"/>
    </source>
</evidence>
<dbReference type="InterPro" id="IPR013325">
    <property type="entry name" value="RNA_pol_sigma_r2"/>
</dbReference>
<dbReference type="Pfam" id="PF08281">
    <property type="entry name" value="Sigma70_r4_2"/>
    <property type="match status" value="1"/>
</dbReference>
<evidence type="ECO:0000259" key="5">
    <source>
        <dbReference type="Pfam" id="PF04542"/>
    </source>
</evidence>
<evidence type="ECO:0000256" key="3">
    <source>
        <dbReference type="ARBA" id="ARBA00023082"/>
    </source>
</evidence>
<gene>
    <name evidence="7" type="ORF">C7R93_08730</name>
</gene>
<protein>
    <submittedName>
        <fullName evidence="7">RNA polymerase subunit sigma</fullName>
    </submittedName>
</protein>
<comment type="similarity">
    <text evidence="1">Belongs to the sigma-70 factor family. ECF subfamily.</text>
</comment>
<organism evidence="7 8">
    <name type="scientific">Brevibacillus fortis</name>
    <dbReference type="NCBI Taxonomy" id="2126352"/>
    <lineage>
        <taxon>Bacteria</taxon>
        <taxon>Bacillati</taxon>
        <taxon>Bacillota</taxon>
        <taxon>Bacilli</taxon>
        <taxon>Bacillales</taxon>
        <taxon>Paenibacillaceae</taxon>
        <taxon>Brevibacillus</taxon>
    </lineage>
</organism>
<keyword evidence="2" id="KW-0805">Transcription regulation</keyword>
<dbReference type="Gene3D" id="1.10.1740.10">
    <property type="match status" value="1"/>
</dbReference>
<dbReference type="SUPFAM" id="SSF88946">
    <property type="entry name" value="Sigma2 domain of RNA polymerase sigma factors"/>
    <property type="match status" value="1"/>
</dbReference>
<dbReference type="InterPro" id="IPR007627">
    <property type="entry name" value="RNA_pol_sigma70_r2"/>
</dbReference>
<accession>A0A2P7VD99</accession>
<dbReference type="PANTHER" id="PTHR43133">
    <property type="entry name" value="RNA POLYMERASE ECF-TYPE SIGMA FACTO"/>
    <property type="match status" value="1"/>
</dbReference>